<name>A0ABD2Q827_9PLAT</name>
<dbReference type="EMBL" id="JBJKFK010000682">
    <property type="protein sequence ID" value="KAL3315709.1"/>
    <property type="molecule type" value="Genomic_DNA"/>
</dbReference>
<evidence type="ECO:0000313" key="1">
    <source>
        <dbReference type="EMBL" id="KAL3315709.1"/>
    </source>
</evidence>
<sequence>MLLMADWKGPVLRANDLMLMANISNEATSTEKWQLMSHCRSIENGLKYLQCLISPPSPSDSSDDSDLWEHCVSPDRFISVPFFLLSRSLPDARNALKVVV</sequence>
<evidence type="ECO:0000313" key="2">
    <source>
        <dbReference type="Proteomes" id="UP001626550"/>
    </source>
</evidence>
<organism evidence="1 2">
    <name type="scientific">Cichlidogyrus casuarinus</name>
    <dbReference type="NCBI Taxonomy" id="1844966"/>
    <lineage>
        <taxon>Eukaryota</taxon>
        <taxon>Metazoa</taxon>
        <taxon>Spiralia</taxon>
        <taxon>Lophotrochozoa</taxon>
        <taxon>Platyhelminthes</taxon>
        <taxon>Monogenea</taxon>
        <taxon>Monopisthocotylea</taxon>
        <taxon>Dactylogyridea</taxon>
        <taxon>Ancyrocephalidae</taxon>
        <taxon>Cichlidogyrus</taxon>
    </lineage>
</organism>
<comment type="caution">
    <text evidence="1">The sequence shown here is derived from an EMBL/GenBank/DDBJ whole genome shotgun (WGS) entry which is preliminary data.</text>
</comment>
<dbReference type="AlphaFoldDB" id="A0ABD2Q827"/>
<accession>A0ABD2Q827</accession>
<keyword evidence="2" id="KW-1185">Reference proteome</keyword>
<protein>
    <submittedName>
        <fullName evidence="1">Uncharacterized protein</fullName>
    </submittedName>
</protein>
<reference evidence="1 2" key="1">
    <citation type="submission" date="2024-11" db="EMBL/GenBank/DDBJ databases">
        <title>Adaptive evolution of stress response genes in parasites aligns with host niche diversity.</title>
        <authorList>
            <person name="Hahn C."/>
            <person name="Resl P."/>
        </authorList>
    </citation>
    <scope>NUCLEOTIDE SEQUENCE [LARGE SCALE GENOMIC DNA]</scope>
    <source>
        <strain evidence="1">EGGRZ-B1_66</strain>
        <tissue evidence="1">Body</tissue>
    </source>
</reference>
<proteinExistence type="predicted"/>
<gene>
    <name evidence="1" type="ORF">Ciccas_005651</name>
</gene>
<dbReference type="Proteomes" id="UP001626550">
    <property type="component" value="Unassembled WGS sequence"/>
</dbReference>